<organism evidence="1">
    <name type="scientific">Oceaniferula spumae</name>
    <dbReference type="NCBI Taxonomy" id="2979115"/>
    <lineage>
        <taxon>Bacteria</taxon>
        <taxon>Pseudomonadati</taxon>
        <taxon>Verrucomicrobiota</taxon>
        <taxon>Verrucomicrobiia</taxon>
        <taxon>Verrucomicrobiales</taxon>
        <taxon>Verrucomicrobiaceae</taxon>
        <taxon>Oceaniferula</taxon>
    </lineage>
</organism>
<gene>
    <name evidence="1" type="ORF">NT6N_24900</name>
</gene>
<dbReference type="EMBL" id="AP026866">
    <property type="protein sequence ID" value="BDS07450.1"/>
    <property type="molecule type" value="Genomic_DNA"/>
</dbReference>
<reference evidence="1" key="1">
    <citation type="submission" date="2024-07" db="EMBL/GenBank/DDBJ databases">
        <title>Complete genome sequence of Verrucomicrobiaceae bacterium NT6N.</title>
        <authorList>
            <person name="Huang C."/>
            <person name="Takami H."/>
            <person name="Hamasaki K."/>
        </authorList>
    </citation>
    <scope>NUCLEOTIDE SEQUENCE</scope>
    <source>
        <strain evidence="1">NT6N</strain>
    </source>
</reference>
<dbReference type="Gene3D" id="3.30.70.20">
    <property type="match status" value="1"/>
</dbReference>
<evidence type="ECO:0000313" key="1">
    <source>
        <dbReference type="EMBL" id="BDS07450.1"/>
    </source>
</evidence>
<evidence type="ECO:0008006" key="2">
    <source>
        <dbReference type="Google" id="ProtNLM"/>
    </source>
</evidence>
<protein>
    <recommendedName>
        <fullName evidence="2">Ferredoxin</fullName>
    </recommendedName>
</protein>
<dbReference type="AlphaFoldDB" id="A0AAT9FN60"/>
<dbReference type="SUPFAM" id="SSF54862">
    <property type="entry name" value="4Fe-4S ferredoxins"/>
    <property type="match status" value="1"/>
</dbReference>
<name>A0AAT9FN60_9BACT</name>
<proteinExistence type="predicted"/>
<sequence>MRASHPIVAKNVEGRYYVDESCVYCEACLRYAPANFGYDEDQNVAFIMKQPSSHEEHERTAIAIRSCPNLSIGDKLRRHEGAIDDLGIGYGSTPKGMFGALGKIVASWLRESK</sequence>
<dbReference type="Pfam" id="PF13370">
    <property type="entry name" value="Fer4_13"/>
    <property type="match status" value="1"/>
</dbReference>
<accession>A0AAT9FN60</accession>
<dbReference type="KEGG" id="osu:NT6N_24900"/>